<keyword evidence="2" id="KW-0315">Glutamine amidotransferase</keyword>
<name>A0ABV2HA12_9HYPH</name>
<protein>
    <submittedName>
        <fullName evidence="2">Glutamine amidotransferase</fullName>
    </submittedName>
</protein>
<dbReference type="InterPro" id="IPR029055">
    <property type="entry name" value="Ntn_hydrolases_N"/>
</dbReference>
<dbReference type="Proteomes" id="UP001549031">
    <property type="component" value="Unassembled WGS sequence"/>
</dbReference>
<accession>A0ABV2HA12</accession>
<evidence type="ECO:0000313" key="3">
    <source>
        <dbReference type="Proteomes" id="UP001549031"/>
    </source>
</evidence>
<gene>
    <name evidence="2" type="ORF">ABID21_003413</name>
</gene>
<sequence length="155" mass="16803">MHNGQISGFDRIRRRMEAILSDELFHARTGTTDSELLFLLALEFGLDQNPQGAIARAIATVERLSAGVSDDVLVRFTAAFSDGRSLYAVRYATDSRPPTLYAAPLGDASSYCLVSEPLNDEVDRWAEIPDGSIVVVGDAGLSVERFLPEMPAQAA</sequence>
<dbReference type="PANTHER" id="PTHR43187:SF1">
    <property type="entry name" value="GLUTAMINE AMIDOTRANSFERASE DUG3-RELATED"/>
    <property type="match status" value="1"/>
</dbReference>
<organism evidence="2 3">
    <name type="scientific">Pseudorhizobium tarimense</name>
    <dbReference type="NCBI Taxonomy" id="1079109"/>
    <lineage>
        <taxon>Bacteria</taxon>
        <taxon>Pseudomonadati</taxon>
        <taxon>Pseudomonadota</taxon>
        <taxon>Alphaproteobacteria</taxon>
        <taxon>Hyphomicrobiales</taxon>
        <taxon>Rhizobiaceae</taxon>
        <taxon>Rhizobium/Agrobacterium group</taxon>
        <taxon>Pseudorhizobium</taxon>
    </lineage>
</organism>
<dbReference type="PROSITE" id="PS51278">
    <property type="entry name" value="GATASE_TYPE_2"/>
    <property type="match status" value="1"/>
</dbReference>
<evidence type="ECO:0000259" key="1">
    <source>
        <dbReference type="PROSITE" id="PS51278"/>
    </source>
</evidence>
<dbReference type="InterPro" id="IPR052373">
    <property type="entry name" value="Gamma-glu_amide_hydrolase"/>
</dbReference>
<dbReference type="SUPFAM" id="SSF56235">
    <property type="entry name" value="N-terminal nucleophile aminohydrolases (Ntn hydrolases)"/>
    <property type="match status" value="1"/>
</dbReference>
<reference evidence="2 3" key="1">
    <citation type="submission" date="2024-06" db="EMBL/GenBank/DDBJ databases">
        <title>Genomic Encyclopedia of Type Strains, Phase IV (KMG-IV): sequencing the most valuable type-strain genomes for metagenomic binning, comparative biology and taxonomic classification.</title>
        <authorList>
            <person name="Goeker M."/>
        </authorList>
    </citation>
    <scope>NUCLEOTIDE SEQUENCE [LARGE SCALE GENOMIC DNA]</scope>
    <source>
        <strain evidence="2 3">DSM 105042</strain>
    </source>
</reference>
<dbReference type="EMBL" id="JBEPLJ010000013">
    <property type="protein sequence ID" value="MET3587289.1"/>
    <property type="molecule type" value="Genomic_DNA"/>
</dbReference>
<comment type="caution">
    <text evidence="2">The sequence shown here is derived from an EMBL/GenBank/DDBJ whole genome shotgun (WGS) entry which is preliminary data.</text>
</comment>
<dbReference type="Gene3D" id="3.60.20.10">
    <property type="entry name" value="Glutamine Phosphoribosylpyrophosphate, subunit 1, domain 1"/>
    <property type="match status" value="1"/>
</dbReference>
<dbReference type="PANTHER" id="PTHR43187">
    <property type="entry name" value="GLUTAMINE AMIDOTRANSFERASE DUG3-RELATED"/>
    <property type="match status" value="1"/>
</dbReference>
<proteinExistence type="predicted"/>
<feature type="domain" description="Glutamine amidotransferase type-2" evidence="1">
    <location>
        <begin position="1"/>
        <end position="139"/>
    </location>
</feature>
<evidence type="ECO:0000313" key="2">
    <source>
        <dbReference type="EMBL" id="MET3587289.1"/>
    </source>
</evidence>
<keyword evidence="3" id="KW-1185">Reference proteome</keyword>
<dbReference type="InterPro" id="IPR017932">
    <property type="entry name" value="GATase_2_dom"/>
</dbReference>